<proteinExistence type="inferred from homology"/>
<keyword evidence="10" id="KW-1185">Reference proteome</keyword>
<keyword evidence="5 8" id="KW-0812">Transmembrane</keyword>
<comment type="subcellular location">
    <subcellularLocation>
        <location evidence="1 8">Cell membrane</location>
        <topology evidence="1 8">Multi-pass membrane protein</topology>
    </subcellularLocation>
</comment>
<feature type="transmembrane region" description="Helical" evidence="8">
    <location>
        <begin position="79"/>
        <end position="97"/>
    </location>
</feature>
<dbReference type="EMBL" id="BSPD01000035">
    <property type="protein sequence ID" value="GLS25806.1"/>
    <property type="molecule type" value="Genomic_DNA"/>
</dbReference>
<dbReference type="PANTHER" id="PTHR30269">
    <property type="entry name" value="TRANSMEMBRANE PROTEIN YFCA"/>
    <property type="match status" value="1"/>
</dbReference>
<feature type="transmembrane region" description="Helical" evidence="8">
    <location>
        <begin position="180"/>
        <end position="199"/>
    </location>
</feature>
<dbReference type="AlphaFoldDB" id="A0AA37WN21"/>
<keyword evidence="4 8" id="KW-1003">Cell membrane</keyword>
<dbReference type="Pfam" id="PF01925">
    <property type="entry name" value="TauE"/>
    <property type="match status" value="1"/>
</dbReference>
<feature type="transmembrane region" description="Helical" evidence="8">
    <location>
        <begin position="233"/>
        <end position="251"/>
    </location>
</feature>
<comment type="caution">
    <text evidence="9">The sequence shown here is derived from an EMBL/GenBank/DDBJ whole genome shotgun (WGS) entry which is preliminary data.</text>
</comment>
<dbReference type="Proteomes" id="UP001156870">
    <property type="component" value="Unassembled WGS sequence"/>
</dbReference>
<evidence type="ECO:0000313" key="9">
    <source>
        <dbReference type="EMBL" id="GLS25806.1"/>
    </source>
</evidence>
<evidence type="ECO:0000256" key="1">
    <source>
        <dbReference type="ARBA" id="ARBA00004651"/>
    </source>
</evidence>
<evidence type="ECO:0000256" key="6">
    <source>
        <dbReference type="ARBA" id="ARBA00022989"/>
    </source>
</evidence>
<organism evidence="9 10">
    <name type="scientific">Marinibactrum halimedae</name>
    <dbReference type="NCBI Taxonomy" id="1444977"/>
    <lineage>
        <taxon>Bacteria</taxon>
        <taxon>Pseudomonadati</taxon>
        <taxon>Pseudomonadota</taxon>
        <taxon>Gammaproteobacteria</taxon>
        <taxon>Cellvibrionales</taxon>
        <taxon>Cellvibrionaceae</taxon>
        <taxon>Marinibactrum</taxon>
    </lineage>
</organism>
<keyword evidence="6 8" id="KW-1133">Transmembrane helix</keyword>
<keyword evidence="7 8" id="KW-0472">Membrane</keyword>
<evidence type="ECO:0000256" key="8">
    <source>
        <dbReference type="RuleBase" id="RU363041"/>
    </source>
</evidence>
<accession>A0AA37WN21</accession>
<evidence type="ECO:0000256" key="3">
    <source>
        <dbReference type="ARBA" id="ARBA00022448"/>
    </source>
</evidence>
<evidence type="ECO:0000256" key="7">
    <source>
        <dbReference type="ARBA" id="ARBA00023136"/>
    </source>
</evidence>
<feature type="transmembrane region" description="Helical" evidence="8">
    <location>
        <begin position="205"/>
        <end position="226"/>
    </location>
</feature>
<reference evidence="9 10" key="1">
    <citation type="journal article" date="2014" name="Int. J. Syst. Evol. Microbiol.">
        <title>Complete genome sequence of Corynebacterium casei LMG S-19264T (=DSM 44701T), isolated from a smear-ripened cheese.</title>
        <authorList>
            <consortium name="US DOE Joint Genome Institute (JGI-PGF)"/>
            <person name="Walter F."/>
            <person name="Albersmeier A."/>
            <person name="Kalinowski J."/>
            <person name="Ruckert C."/>
        </authorList>
    </citation>
    <scope>NUCLEOTIDE SEQUENCE [LARGE SCALE GENOMIC DNA]</scope>
    <source>
        <strain evidence="9 10">NBRC 110095</strain>
    </source>
</reference>
<feature type="transmembrane region" description="Helical" evidence="8">
    <location>
        <begin position="104"/>
        <end position="122"/>
    </location>
</feature>
<dbReference type="InterPro" id="IPR002781">
    <property type="entry name" value="TM_pro_TauE-like"/>
</dbReference>
<evidence type="ECO:0000313" key="10">
    <source>
        <dbReference type="Proteomes" id="UP001156870"/>
    </source>
</evidence>
<keyword evidence="3" id="KW-0813">Transport</keyword>
<comment type="similarity">
    <text evidence="2 8">Belongs to the 4-toluene sulfonate uptake permease (TSUP) (TC 2.A.102) family.</text>
</comment>
<name>A0AA37WN21_9GAMM</name>
<dbReference type="InterPro" id="IPR052017">
    <property type="entry name" value="TSUP"/>
</dbReference>
<evidence type="ECO:0000256" key="4">
    <source>
        <dbReference type="ARBA" id="ARBA00022475"/>
    </source>
</evidence>
<evidence type="ECO:0000256" key="5">
    <source>
        <dbReference type="ARBA" id="ARBA00022692"/>
    </source>
</evidence>
<feature type="transmembrane region" description="Helical" evidence="8">
    <location>
        <begin position="142"/>
        <end position="168"/>
    </location>
</feature>
<dbReference type="PANTHER" id="PTHR30269:SF0">
    <property type="entry name" value="MEMBRANE TRANSPORTER PROTEIN YFCA-RELATED"/>
    <property type="match status" value="1"/>
</dbReference>
<sequence length="253" mass="26127">MDLSLWMVVLLVGTGIVAGVINTLAGGGTNLTLPALMVMGLPADVANATNRVGVLMQCISGVSGFWRKGKLPVESAPPILVPTLIGGAFGAALASYLPEQWLKPTLLGSMIAMSLLIVLRPGTVVVEPGTEPRNLNESRKAWWTLVLAGFYGGFVQAGVGFILLAAIAGGLRYDLVRANALKMLCAGVFTLLALGIFIARDQVAWVPGIVLAVGAVIGAQLGVKVAISISPKAMKWILLALTIVASGFALVSG</sequence>
<dbReference type="GO" id="GO:0005886">
    <property type="term" value="C:plasma membrane"/>
    <property type="evidence" value="ECO:0007669"/>
    <property type="project" value="UniProtKB-SubCell"/>
</dbReference>
<gene>
    <name evidence="9" type="ORF">GCM10007877_15200</name>
</gene>
<evidence type="ECO:0000256" key="2">
    <source>
        <dbReference type="ARBA" id="ARBA00009142"/>
    </source>
</evidence>
<dbReference type="RefSeq" id="WP_232593893.1">
    <property type="nucleotide sequence ID" value="NZ_BSPD01000035.1"/>
</dbReference>
<protein>
    <recommendedName>
        <fullName evidence="8">Probable membrane transporter protein</fullName>
    </recommendedName>
</protein>